<evidence type="ECO:0008006" key="3">
    <source>
        <dbReference type="Google" id="ProtNLM"/>
    </source>
</evidence>
<organism evidence="1 2">
    <name type="scientific">Quisquiliibacterium transsilvanicum</name>
    <dbReference type="NCBI Taxonomy" id="1549638"/>
    <lineage>
        <taxon>Bacteria</taxon>
        <taxon>Pseudomonadati</taxon>
        <taxon>Pseudomonadota</taxon>
        <taxon>Betaproteobacteria</taxon>
        <taxon>Burkholderiales</taxon>
        <taxon>Burkholderiaceae</taxon>
        <taxon>Quisquiliibacterium</taxon>
    </lineage>
</organism>
<evidence type="ECO:0000313" key="1">
    <source>
        <dbReference type="EMBL" id="MBB5272540.1"/>
    </source>
</evidence>
<dbReference type="RefSeq" id="WP_246434954.1">
    <property type="nucleotide sequence ID" value="NZ_BAABEW010000022.1"/>
</dbReference>
<protein>
    <recommendedName>
        <fullName evidence="3">DUF4258 domain-containing protein</fullName>
    </recommendedName>
</protein>
<dbReference type="AlphaFoldDB" id="A0A7W8HIA4"/>
<evidence type="ECO:0000313" key="2">
    <source>
        <dbReference type="Proteomes" id="UP000532440"/>
    </source>
</evidence>
<comment type="caution">
    <text evidence="1">The sequence shown here is derived from an EMBL/GenBank/DDBJ whole genome shotgun (WGS) entry which is preliminary data.</text>
</comment>
<gene>
    <name evidence="1" type="ORF">HNQ70_002563</name>
</gene>
<sequence length="90" mass="9969">MNMTTHATVRCQQRAIPPILVDLLLQFGSQESAPGNARKVFFDKAARRRVKAYAGPLARALDEHLDVYAIVAGDDTIVTAGHRTEPIRRN</sequence>
<reference evidence="1 2" key="1">
    <citation type="submission" date="2020-08" db="EMBL/GenBank/DDBJ databases">
        <title>Genomic Encyclopedia of Type Strains, Phase IV (KMG-IV): sequencing the most valuable type-strain genomes for metagenomic binning, comparative biology and taxonomic classification.</title>
        <authorList>
            <person name="Goeker M."/>
        </authorList>
    </citation>
    <scope>NUCLEOTIDE SEQUENCE [LARGE SCALE GENOMIC DNA]</scope>
    <source>
        <strain evidence="1 2">DSM 29781</strain>
    </source>
</reference>
<dbReference type="Proteomes" id="UP000532440">
    <property type="component" value="Unassembled WGS sequence"/>
</dbReference>
<dbReference type="EMBL" id="JACHGB010000005">
    <property type="protein sequence ID" value="MBB5272540.1"/>
    <property type="molecule type" value="Genomic_DNA"/>
</dbReference>
<proteinExistence type="predicted"/>
<name>A0A7W8HIA4_9BURK</name>
<accession>A0A7W8HIA4</accession>
<keyword evidence="2" id="KW-1185">Reference proteome</keyword>